<dbReference type="RefSeq" id="XP_058331154.1">
    <property type="nucleotide sequence ID" value="XM_058475414.1"/>
</dbReference>
<sequence length="179" mass="20490">MIGPEIFSSERNGKQLQWPNLTTFKLHYKAATPAGEWLFDRDPRWIQPSPPNSPPYPGSDNEWNEEYETPLEDWREALFRSHPLPALNDLYLAAGRAACHMPKLESMLLEGDVSNDRGLDHVVDDSSVAKHEFEYDRSCGRATWVSTSAFHVTDEIREVWNAVARFHGHDEAKISVRLT</sequence>
<feature type="domain" description="DUF6546" evidence="2">
    <location>
        <begin position="86"/>
        <end position="171"/>
    </location>
</feature>
<keyword evidence="4" id="KW-1185">Reference proteome</keyword>
<protein>
    <recommendedName>
        <fullName evidence="2">DUF6546 domain-containing protein</fullName>
    </recommendedName>
</protein>
<reference evidence="3" key="1">
    <citation type="submission" date="2022-11" db="EMBL/GenBank/DDBJ databases">
        <authorList>
            <person name="Petersen C."/>
        </authorList>
    </citation>
    <scope>NUCLEOTIDE SEQUENCE</scope>
    <source>
        <strain evidence="3">IBT 19713</strain>
    </source>
</reference>
<feature type="compositionally biased region" description="Pro residues" evidence="1">
    <location>
        <begin position="48"/>
        <end position="57"/>
    </location>
</feature>
<evidence type="ECO:0000313" key="4">
    <source>
        <dbReference type="Proteomes" id="UP001150941"/>
    </source>
</evidence>
<dbReference type="GeneID" id="83202717"/>
<proteinExistence type="predicted"/>
<dbReference type="EMBL" id="JAPQKS010000004">
    <property type="protein sequence ID" value="KAJ5233162.1"/>
    <property type="molecule type" value="Genomic_DNA"/>
</dbReference>
<reference evidence="3" key="2">
    <citation type="journal article" date="2023" name="IMA Fungus">
        <title>Comparative genomic study of the Penicillium genus elucidates a diverse pangenome and 15 lateral gene transfer events.</title>
        <authorList>
            <person name="Petersen C."/>
            <person name="Sorensen T."/>
            <person name="Nielsen M.R."/>
            <person name="Sondergaard T.E."/>
            <person name="Sorensen J.L."/>
            <person name="Fitzpatrick D.A."/>
            <person name="Frisvad J.C."/>
            <person name="Nielsen K.L."/>
        </authorList>
    </citation>
    <scope>NUCLEOTIDE SEQUENCE</scope>
    <source>
        <strain evidence="3">IBT 19713</strain>
    </source>
</reference>
<dbReference type="AlphaFoldDB" id="A0A9W9P0L0"/>
<organism evidence="3 4">
    <name type="scientific">Penicillium chermesinum</name>
    <dbReference type="NCBI Taxonomy" id="63820"/>
    <lineage>
        <taxon>Eukaryota</taxon>
        <taxon>Fungi</taxon>
        <taxon>Dikarya</taxon>
        <taxon>Ascomycota</taxon>
        <taxon>Pezizomycotina</taxon>
        <taxon>Eurotiomycetes</taxon>
        <taxon>Eurotiomycetidae</taxon>
        <taxon>Eurotiales</taxon>
        <taxon>Aspergillaceae</taxon>
        <taxon>Penicillium</taxon>
    </lineage>
</organism>
<name>A0A9W9P0L0_9EURO</name>
<evidence type="ECO:0000256" key="1">
    <source>
        <dbReference type="SAM" id="MobiDB-lite"/>
    </source>
</evidence>
<accession>A0A9W9P0L0</accession>
<evidence type="ECO:0000313" key="3">
    <source>
        <dbReference type="EMBL" id="KAJ5233162.1"/>
    </source>
</evidence>
<dbReference type="InterPro" id="IPR046676">
    <property type="entry name" value="DUF6546"/>
</dbReference>
<dbReference type="OrthoDB" id="4802432at2759"/>
<comment type="caution">
    <text evidence="3">The sequence shown here is derived from an EMBL/GenBank/DDBJ whole genome shotgun (WGS) entry which is preliminary data.</text>
</comment>
<dbReference type="Proteomes" id="UP001150941">
    <property type="component" value="Unassembled WGS sequence"/>
</dbReference>
<feature type="region of interest" description="Disordered" evidence="1">
    <location>
        <begin position="41"/>
        <end position="62"/>
    </location>
</feature>
<gene>
    <name evidence="3" type="ORF">N7468_006118</name>
</gene>
<dbReference type="Pfam" id="PF20183">
    <property type="entry name" value="DUF6546"/>
    <property type="match status" value="1"/>
</dbReference>
<evidence type="ECO:0000259" key="2">
    <source>
        <dbReference type="Pfam" id="PF20183"/>
    </source>
</evidence>